<gene>
    <name evidence="1" type="ordered locus">P9303_23701</name>
</gene>
<dbReference type="RefSeq" id="WP_011826962.1">
    <property type="nucleotide sequence ID" value="NC_008820.1"/>
</dbReference>
<evidence type="ECO:0000313" key="2">
    <source>
        <dbReference type="Proteomes" id="UP000002274"/>
    </source>
</evidence>
<reference evidence="1 2" key="1">
    <citation type="journal article" date="2007" name="PLoS Genet.">
        <title>Patterns and implications of gene gain and loss in the evolution of Prochlorococcus.</title>
        <authorList>
            <person name="Kettler G.C."/>
            <person name="Martiny A.C."/>
            <person name="Huang K."/>
            <person name="Zucker J."/>
            <person name="Coleman M.L."/>
            <person name="Rodrigue S."/>
            <person name="Chen F."/>
            <person name="Lapidus A."/>
            <person name="Ferriera S."/>
            <person name="Johnson J."/>
            <person name="Steglich C."/>
            <person name="Church G.M."/>
            <person name="Richardson P."/>
            <person name="Chisholm S.W."/>
        </authorList>
    </citation>
    <scope>NUCLEOTIDE SEQUENCE [LARGE SCALE GENOMIC DNA]</scope>
    <source>
        <strain evidence="1 2">MIT 9303</strain>
    </source>
</reference>
<dbReference type="PANTHER" id="PTHR34133">
    <property type="entry name" value="OS07G0633000 PROTEIN"/>
    <property type="match status" value="1"/>
</dbReference>
<dbReference type="PANTHER" id="PTHR34133:SF8">
    <property type="entry name" value="OS07G0633000 PROTEIN"/>
    <property type="match status" value="1"/>
</dbReference>
<dbReference type="STRING" id="59922.P9303_23701"/>
<sequence>MTRQPQAMPLAFQASQNLNLPVRQNAERLPAYLLEQDRVLAALLEWEKLTPLGEGRFSYAVTSLKVFQLQINPVVSLKVDNCDGKLSIRATDSELKGLDLVDDFDLGLEAIMEATPKGLEGEALLSVSVTPPALLKLIPKGVLKSTGQSILSGILLGIKTRVGQQLVKDFSQWCKETPISSSEAAMNSKQLGEE</sequence>
<dbReference type="HOGENOM" id="CLU_120364_0_0_3"/>
<dbReference type="AlphaFoldDB" id="A2CC93"/>
<dbReference type="KEGG" id="pmf:P9303_23701"/>
<dbReference type="Pfam" id="PF09366">
    <property type="entry name" value="DUF1997"/>
    <property type="match status" value="1"/>
</dbReference>
<dbReference type="EMBL" id="CP000554">
    <property type="protein sequence ID" value="ABM79103.1"/>
    <property type="molecule type" value="Genomic_DNA"/>
</dbReference>
<organism evidence="1 2">
    <name type="scientific">Prochlorococcus marinus (strain MIT 9303)</name>
    <dbReference type="NCBI Taxonomy" id="59922"/>
    <lineage>
        <taxon>Bacteria</taxon>
        <taxon>Bacillati</taxon>
        <taxon>Cyanobacteriota</taxon>
        <taxon>Cyanophyceae</taxon>
        <taxon>Synechococcales</taxon>
        <taxon>Prochlorococcaceae</taxon>
        <taxon>Prochlorococcus</taxon>
    </lineage>
</organism>
<accession>A2CC93</accession>
<protein>
    <recommendedName>
        <fullName evidence="3">Nucleoside-diphosphate-sugar pyrophosphorylase involved in lipopolysaccharide biosynthesis/translation initiation factor 2B</fullName>
    </recommendedName>
</protein>
<dbReference type="InterPro" id="IPR018971">
    <property type="entry name" value="DUF1997"/>
</dbReference>
<name>A2CC93_PROM3</name>
<dbReference type="Proteomes" id="UP000002274">
    <property type="component" value="Chromosome"/>
</dbReference>
<evidence type="ECO:0008006" key="3">
    <source>
        <dbReference type="Google" id="ProtNLM"/>
    </source>
</evidence>
<proteinExistence type="predicted"/>
<evidence type="ECO:0000313" key="1">
    <source>
        <dbReference type="EMBL" id="ABM79103.1"/>
    </source>
</evidence>